<dbReference type="EMBL" id="BX284605">
    <property type="protein sequence ID" value="CAB54325.1"/>
    <property type="molecule type" value="Genomic_DNA"/>
</dbReference>
<evidence type="ECO:0000256" key="1">
    <source>
        <dbReference type="SAM" id="Phobius"/>
    </source>
</evidence>
<dbReference type="PaxDb" id="6239-Y113G7B.2"/>
<feature type="transmembrane region" description="Helical" evidence="1">
    <location>
        <begin position="193"/>
        <end position="215"/>
    </location>
</feature>
<dbReference type="SMR" id="Q9U2Y0"/>
<reference evidence="2 3" key="1">
    <citation type="journal article" date="1998" name="Science">
        <title>Genome sequence of the nematode C. elegans: a platform for investigating biology.</title>
        <authorList>
            <consortium name="The C. elegans sequencing consortium"/>
            <person name="Sulson J.E."/>
            <person name="Waterston R."/>
        </authorList>
    </citation>
    <scope>NUCLEOTIDE SEQUENCE [LARGE SCALE GENOMIC DNA]</scope>
    <source>
        <strain evidence="2 3">Bristol N2</strain>
    </source>
</reference>
<dbReference type="WormBase" id="Y113G7B.2">
    <property type="protein sequence ID" value="CE23285"/>
    <property type="gene ID" value="WBGene00005427"/>
    <property type="gene designation" value="srh-217"/>
</dbReference>
<dbReference type="PIR" id="T26437">
    <property type="entry name" value="T26437"/>
</dbReference>
<sequence>MSFDYCNRTDFIHTAQFQQLVLHTISIISIPIYIYGFFCILCKTPSTMNSVKWSMINVHVFSCLFDLALSLFTAPFVLFPVLAGYPLGILKEFGVSTENQVYIVVFIGAFMLVAISIFFENRLFIFVLTNKKLHRYAIPTYILHYIFPLVVVPQIINIPDQEAGRNNFQQKFGCIPPYVEIDRMFYLTMKKRYFLITCAVFICITFAEVWLFAFITDRLIKKQVQGSMSQNTAAVHRKFQRAFILQILIPFVIVFLPIFYIGVTCISEYHNQFFNNITIIINSSHGFFSTIAMIALHAPYRNYTRKLLPSCRRFNSVVFSSTPQRVGVASF</sequence>
<dbReference type="Pfam" id="PF10318">
    <property type="entry name" value="7TM_GPCR_Srh"/>
    <property type="match status" value="1"/>
</dbReference>
<feature type="transmembrane region" description="Helical" evidence="1">
    <location>
        <begin position="136"/>
        <end position="156"/>
    </location>
</feature>
<dbReference type="UCSC" id="Y113G7B.2">
    <property type="organism name" value="c. elegans"/>
</dbReference>
<keyword evidence="1" id="KW-0812">Transmembrane</keyword>
<dbReference type="Proteomes" id="UP000001940">
    <property type="component" value="Chromosome V"/>
</dbReference>
<dbReference type="OrthoDB" id="5831209at2759"/>
<dbReference type="InParanoid" id="Q9U2Y0"/>
<dbReference type="AGR" id="WB:WBGene00005427"/>
<dbReference type="RefSeq" id="NP_507894.1">
    <property type="nucleotide sequence ID" value="NM_075493.3"/>
</dbReference>
<dbReference type="KEGG" id="cel:CELE_Y113G7B.2"/>
<keyword evidence="3" id="KW-1185">Reference proteome</keyword>
<feature type="transmembrane region" description="Helical" evidence="1">
    <location>
        <begin position="273"/>
        <end position="296"/>
    </location>
</feature>
<dbReference type="FunCoup" id="Q9U2Y0">
    <property type="interactions" value="46"/>
</dbReference>
<accession>Q9U2Y0</accession>
<feature type="transmembrane region" description="Helical" evidence="1">
    <location>
        <begin position="20"/>
        <end position="42"/>
    </location>
</feature>
<dbReference type="Bgee" id="WBGene00005427">
    <property type="expression patterns" value="Expressed in embryo and 1 other cell type or tissue"/>
</dbReference>
<gene>
    <name evidence="2 4" type="primary">srh-217</name>
    <name evidence="2" type="ORF">CELE_Y113G7B.2</name>
    <name evidence="4" type="ORF">Y113G7B.2</name>
</gene>
<evidence type="ECO:0000313" key="4">
    <source>
        <dbReference type="WormBase" id="Y113G7B.2"/>
    </source>
</evidence>
<dbReference type="AlphaFoldDB" id="Q9U2Y0"/>
<dbReference type="PANTHER" id="PTHR22941:SF131">
    <property type="entry name" value="SERPENTINE RECEPTOR, CLASS H"/>
    <property type="match status" value="1"/>
</dbReference>
<protein>
    <submittedName>
        <fullName evidence="2">Serpentine Receptor, class H</fullName>
    </submittedName>
</protein>
<dbReference type="PANTHER" id="PTHR22941">
    <property type="entry name" value="SERPENTINE RECEPTOR"/>
    <property type="match status" value="1"/>
</dbReference>
<keyword evidence="1" id="KW-0472">Membrane</keyword>
<organism evidence="2 3">
    <name type="scientific">Caenorhabditis elegans</name>
    <dbReference type="NCBI Taxonomy" id="6239"/>
    <lineage>
        <taxon>Eukaryota</taxon>
        <taxon>Metazoa</taxon>
        <taxon>Ecdysozoa</taxon>
        <taxon>Nematoda</taxon>
        <taxon>Chromadorea</taxon>
        <taxon>Rhabditida</taxon>
        <taxon>Rhabditina</taxon>
        <taxon>Rhabditomorpha</taxon>
        <taxon>Rhabditoidea</taxon>
        <taxon>Rhabditidae</taxon>
        <taxon>Peloderinae</taxon>
        <taxon>Caenorhabditis</taxon>
    </lineage>
</organism>
<dbReference type="InterPro" id="IPR019422">
    <property type="entry name" value="7TM_GPCR_serpentine_rcpt_Srh"/>
</dbReference>
<feature type="transmembrane region" description="Helical" evidence="1">
    <location>
        <begin position="102"/>
        <end position="124"/>
    </location>
</feature>
<dbReference type="HOGENOM" id="CLU_042960_1_1_1"/>
<keyword evidence="2" id="KW-0675">Receptor</keyword>
<dbReference type="eggNOG" id="ENOG502TFFW">
    <property type="taxonomic scope" value="Eukaryota"/>
</dbReference>
<proteinExistence type="predicted"/>
<name>Q9U2Y0_CAEEL</name>
<dbReference type="InterPro" id="IPR053220">
    <property type="entry name" value="Nematode_rcpt-like_serp_H"/>
</dbReference>
<dbReference type="STRING" id="6239.Y113G7B.2.1"/>
<dbReference type="CTD" id="190969"/>
<dbReference type="GeneID" id="190969"/>
<evidence type="ECO:0000313" key="2">
    <source>
        <dbReference type="EMBL" id="CAB54325.1"/>
    </source>
</evidence>
<dbReference type="OMA" id="TACEGIS"/>
<feature type="transmembrane region" description="Helical" evidence="1">
    <location>
        <begin position="63"/>
        <end position="82"/>
    </location>
</feature>
<evidence type="ECO:0000313" key="3">
    <source>
        <dbReference type="Proteomes" id="UP000001940"/>
    </source>
</evidence>
<feature type="transmembrane region" description="Helical" evidence="1">
    <location>
        <begin position="242"/>
        <end position="261"/>
    </location>
</feature>
<keyword evidence="1" id="KW-1133">Transmembrane helix</keyword>
<dbReference type="PhylomeDB" id="Q9U2Y0"/>